<dbReference type="GO" id="GO:0008930">
    <property type="term" value="F:methylthioadenosine nucleosidase activity"/>
    <property type="evidence" value="ECO:0007669"/>
    <property type="project" value="TreeGrafter"/>
</dbReference>
<dbReference type="InterPro" id="IPR000845">
    <property type="entry name" value="Nucleoside_phosphorylase_d"/>
</dbReference>
<gene>
    <name evidence="2" type="ORF">DSCA_05000</name>
</gene>
<dbReference type="GO" id="GO:0008782">
    <property type="term" value="F:adenosylhomocysteine nucleosidase activity"/>
    <property type="evidence" value="ECO:0007669"/>
    <property type="project" value="TreeGrafter"/>
</dbReference>
<feature type="domain" description="Nucleoside phosphorylase" evidence="1">
    <location>
        <begin position="2"/>
        <end position="200"/>
    </location>
</feature>
<accession>A0A5K7YEX7</accession>
<dbReference type="AlphaFoldDB" id="A0A5K7YEX7"/>
<name>A0A5K7YEX7_9BACT</name>
<dbReference type="KEGG" id="dalk:DSCA_05000"/>
<evidence type="ECO:0000313" key="3">
    <source>
        <dbReference type="Proteomes" id="UP000427906"/>
    </source>
</evidence>
<organism evidence="2 3">
    <name type="scientific">Desulfosarcina alkanivorans</name>
    <dbReference type="NCBI Taxonomy" id="571177"/>
    <lineage>
        <taxon>Bacteria</taxon>
        <taxon>Pseudomonadati</taxon>
        <taxon>Thermodesulfobacteriota</taxon>
        <taxon>Desulfobacteria</taxon>
        <taxon>Desulfobacterales</taxon>
        <taxon>Desulfosarcinaceae</taxon>
        <taxon>Desulfosarcina</taxon>
    </lineage>
</organism>
<dbReference type="OrthoDB" id="9792278at2"/>
<protein>
    <recommendedName>
        <fullName evidence="1">Nucleoside phosphorylase domain-containing protein</fullName>
    </recommendedName>
</protein>
<sequence length="215" mass="22705">MVGVVYATRREAGPLLSVMSAVPHARRPFLTFQGAADRGTPCIVVVSGMGKVAATAAAAHLVTVHGVAMLVSAGLCGRLTPDLRWSVGDLFRISTAVEGDCDRFGRAEPPVSCDAGWFGRLAPARLVTCDRPVFDAAQRSRLSGIGDLVDMEGAAVARVAGLYGIGCAMVKGISDAADEKGRRELGRNIDRVSERIARFLAPELSTTRNSESHEI</sequence>
<dbReference type="PANTHER" id="PTHR46832:SF2">
    <property type="entry name" value="FUTALOSINE HYDROLASE"/>
    <property type="match status" value="1"/>
</dbReference>
<evidence type="ECO:0000313" key="2">
    <source>
        <dbReference type="EMBL" id="BBO66570.1"/>
    </source>
</evidence>
<dbReference type="Gene3D" id="3.40.50.1580">
    <property type="entry name" value="Nucleoside phosphorylase domain"/>
    <property type="match status" value="1"/>
</dbReference>
<keyword evidence="3" id="KW-1185">Reference proteome</keyword>
<reference evidence="2 3" key="1">
    <citation type="submission" date="2019-11" db="EMBL/GenBank/DDBJ databases">
        <title>Comparative genomics of hydrocarbon-degrading Desulfosarcina strains.</title>
        <authorList>
            <person name="Watanabe M."/>
            <person name="Kojima H."/>
            <person name="Fukui M."/>
        </authorList>
    </citation>
    <scope>NUCLEOTIDE SEQUENCE [LARGE SCALE GENOMIC DNA]</scope>
    <source>
        <strain evidence="2 3">PL12</strain>
    </source>
</reference>
<dbReference type="SUPFAM" id="SSF53167">
    <property type="entry name" value="Purine and uridine phosphorylases"/>
    <property type="match status" value="1"/>
</dbReference>
<dbReference type="GO" id="GO:0019284">
    <property type="term" value="P:L-methionine salvage from S-adenosylmethionine"/>
    <property type="evidence" value="ECO:0007669"/>
    <property type="project" value="TreeGrafter"/>
</dbReference>
<dbReference type="InterPro" id="IPR035994">
    <property type="entry name" value="Nucleoside_phosphorylase_sf"/>
</dbReference>
<dbReference type="Pfam" id="PF01048">
    <property type="entry name" value="PNP_UDP_1"/>
    <property type="match status" value="1"/>
</dbReference>
<proteinExistence type="predicted"/>
<evidence type="ECO:0000259" key="1">
    <source>
        <dbReference type="Pfam" id="PF01048"/>
    </source>
</evidence>
<dbReference type="RefSeq" id="WP_155314921.1">
    <property type="nucleotide sequence ID" value="NZ_AP021874.1"/>
</dbReference>
<dbReference type="GO" id="GO:0009116">
    <property type="term" value="P:nucleoside metabolic process"/>
    <property type="evidence" value="ECO:0007669"/>
    <property type="project" value="InterPro"/>
</dbReference>
<dbReference type="EMBL" id="AP021874">
    <property type="protein sequence ID" value="BBO66570.1"/>
    <property type="molecule type" value="Genomic_DNA"/>
</dbReference>
<dbReference type="GO" id="GO:0005829">
    <property type="term" value="C:cytosol"/>
    <property type="evidence" value="ECO:0007669"/>
    <property type="project" value="TreeGrafter"/>
</dbReference>
<dbReference type="PANTHER" id="PTHR46832">
    <property type="entry name" value="5'-METHYLTHIOADENOSINE/S-ADENOSYLHOMOCYSTEINE NUCLEOSIDASE"/>
    <property type="match status" value="1"/>
</dbReference>
<dbReference type="Proteomes" id="UP000427906">
    <property type="component" value="Chromosome"/>
</dbReference>